<evidence type="ECO:0000256" key="4">
    <source>
        <dbReference type="ARBA" id="ARBA00022679"/>
    </source>
</evidence>
<dbReference type="EMBL" id="JAXHPO010000086">
    <property type="protein sequence ID" value="MDY6551510.1"/>
    <property type="molecule type" value="Genomic_DNA"/>
</dbReference>
<keyword evidence="6 9" id="KW-0012">Acyltransferase</keyword>
<dbReference type="Pfam" id="PF03279">
    <property type="entry name" value="Lip_A_acyltrans"/>
    <property type="match status" value="1"/>
</dbReference>
<dbReference type="EMBL" id="WLYL01000068">
    <property type="protein sequence ID" value="MTD12262.1"/>
    <property type="molecule type" value="Genomic_DNA"/>
</dbReference>
<keyword evidence="7" id="KW-0812">Transmembrane</keyword>
<dbReference type="InterPro" id="IPR004960">
    <property type="entry name" value="LipA_acyltrans"/>
</dbReference>
<evidence type="ECO:0000256" key="3">
    <source>
        <dbReference type="ARBA" id="ARBA00022519"/>
    </source>
</evidence>
<reference evidence="9 10" key="1">
    <citation type="submission" date="2019-11" db="EMBL/GenBank/DDBJ databases">
        <authorList>
            <person name="An D."/>
        </authorList>
    </citation>
    <scope>NUCLEOTIDE SEQUENCE [LARGE SCALE GENOMIC DNA]</scope>
    <source>
        <strain evidence="9 10">YIM 103518</strain>
    </source>
</reference>
<dbReference type="PANTHER" id="PTHR30606">
    <property type="entry name" value="LIPID A BIOSYNTHESIS LAUROYL ACYLTRANSFERASE"/>
    <property type="match status" value="1"/>
</dbReference>
<evidence type="ECO:0000256" key="6">
    <source>
        <dbReference type="ARBA" id="ARBA00023315"/>
    </source>
</evidence>
<keyword evidence="7" id="KW-1133">Transmembrane helix</keyword>
<keyword evidence="2" id="KW-1003">Cell membrane</keyword>
<dbReference type="GO" id="GO:0016746">
    <property type="term" value="F:acyltransferase activity"/>
    <property type="evidence" value="ECO:0007669"/>
    <property type="project" value="UniProtKB-KW"/>
</dbReference>
<reference evidence="8 11" key="3">
    <citation type="journal article" date="2024" name="Syst. Appl. Microbiol.">
        <title>Evidence for the occurrence of Acinetobacter faecalis in cattle feces and its emended description.</title>
        <authorList>
            <person name="Kyselkova M."/>
            <person name="Xanthopoulou K."/>
            <person name="Shestivska V."/>
            <person name="Spanelova P."/>
            <person name="Maixnerova M."/>
            <person name="Higgins P.G."/>
            <person name="Nemec A."/>
        </authorList>
    </citation>
    <scope>NUCLEOTIDE SEQUENCE [LARGE SCALE GENOMIC DNA]</scope>
    <source>
        <strain evidence="8 11">ANC 7225</strain>
    </source>
</reference>
<dbReference type="GO" id="GO:0005886">
    <property type="term" value="C:plasma membrane"/>
    <property type="evidence" value="ECO:0007669"/>
    <property type="project" value="UniProtKB-SubCell"/>
</dbReference>
<keyword evidence="4 9" id="KW-0808">Transferase</keyword>
<proteinExistence type="predicted"/>
<name>A0A6L6GHH9_9GAMM</name>
<dbReference type="PIRSF" id="PIRSF026649">
    <property type="entry name" value="MsbB"/>
    <property type="match status" value="1"/>
</dbReference>
<keyword evidence="11" id="KW-1185">Reference proteome</keyword>
<dbReference type="PANTHER" id="PTHR30606:SF10">
    <property type="entry name" value="PHOSPHATIDYLINOSITOL MANNOSIDE ACYLTRANSFERASE"/>
    <property type="match status" value="1"/>
</dbReference>
<sequence>MTISQSKSLFYYLLIFISNQPIYVLRIFSSFLAKLVNLLKISKTSQTIRLNLNITFPELSKTEREKIIQKAIHNEMTSYFEFFNIWGASSEKNLSRISNIYGENLLIQALEKKQGLVVLLPHFGTWEILTTYISQFTELTIMYKPVKNQTADHFLRQARNREPANLVPTDENGVRQIFKALKNNGTTMILPDHSPRHPSTLIPYFGIPLSSSNLSSKLIQKTKAEALFLYAMRNKDGGFDIHIETINEAIYTSSADDGTAIIHQKLESLIQRYPAHYHWSYKRFKANPKLYDLYNIPPNEALNKIEEIRYLKI</sequence>
<accession>A0A6L6GHH9</accession>
<dbReference type="GO" id="GO:0009247">
    <property type="term" value="P:glycolipid biosynthetic process"/>
    <property type="evidence" value="ECO:0007669"/>
    <property type="project" value="UniProtKB-ARBA"/>
</dbReference>
<evidence type="ECO:0000256" key="1">
    <source>
        <dbReference type="ARBA" id="ARBA00004533"/>
    </source>
</evidence>
<organism evidence="9 10">
    <name type="scientific">Acinetobacter faecalis</name>
    <dbReference type="NCBI Taxonomy" id="2665161"/>
    <lineage>
        <taxon>Bacteria</taxon>
        <taxon>Pseudomonadati</taxon>
        <taxon>Pseudomonadota</taxon>
        <taxon>Gammaproteobacteria</taxon>
        <taxon>Moraxellales</taxon>
        <taxon>Moraxellaceae</taxon>
        <taxon>Acinetobacter</taxon>
    </lineage>
</organism>
<keyword evidence="5 7" id="KW-0472">Membrane</keyword>
<protein>
    <submittedName>
        <fullName evidence="9">Lipid A biosynthesis acyltransferase</fullName>
    </submittedName>
</protein>
<reference evidence="8" key="2">
    <citation type="submission" date="2023-11" db="EMBL/GenBank/DDBJ databases">
        <authorList>
            <person name="Kyselkova M."/>
            <person name="Xanthopoulou K."/>
            <person name="Shestivska V."/>
            <person name="Spanelova P."/>
            <person name="Maixnerova M."/>
            <person name="Higgins P.G."/>
            <person name="Nemec A."/>
        </authorList>
    </citation>
    <scope>NUCLEOTIDE SEQUENCE</scope>
    <source>
        <strain evidence="8">ANC 7225</strain>
    </source>
</reference>
<evidence type="ECO:0000256" key="7">
    <source>
        <dbReference type="SAM" id="Phobius"/>
    </source>
</evidence>
<keyword evidence="3" id="KW-0997">Cell inner membrane</keyword>
<dbReference type="RefSeq" id="WP_154773788.1">
    <property type="nucleotide sequence ID" value="NZ_JAXHPE010000054.1"/>
</dbReference>
<evidence type="ECO:0000313" key="8">
    <source>
        <dbReference type="EMBL" id="MDY6551510.1"/>
    </source>
</evidence>
<evidence type="ECO:0000313" key="11">
    <source>
        <dbReference type="Proteomes" id="UP001284094"/>
    </source>
</evidence>
<dbReference type="Proteomes" id="UP001284094">
    <property type="component" value="Unassembled WGS sequence"/>
</dbReference>
<dbReference type="CDD" id="cd07984">
    <property type="entry name" value="LPLAT_LABLAT-like"/>
    <property type="match status" value="1"/>
</dbReference>
<feature type="transmembrane region" description="Helical" evidence="7">
    <location>
        <begin position="9"/>
        <end position="33"/>
    </location>
</feature>
<dbReference type="AlphaFoldDB" id="A0A6L6GHH9"/>
<gene>
    <name evidence="9" type="ORF">GIX10_12815</name>
    <name evidence="8" type="ORF">SKM48_12290</name>
</gene>
<evidence type="ECO:0000256" key="5">
    <source>
        <dbReference type="ARBA" id="ARBA00023136"/>
    </source>
</evidence>
<evidence type="ECO:0000256" key="2">
    <source>
        <dbReference type="ARBA" id="ARBA00022475"/>
    </source>
</evidence>
<evidence type="ECO:0000313" key="10">
    <source>
        <dbReference type="Proteomes" id="UP000473854"/>
    </source>
</evidence>
<evidence type="ECO:0000313" key="9">
    <source>
        <dbReference type="EMBL" id="MTD12262.1"/>
    </source>
</evidence>
<dbReference type="Proteomes" id="UP000473854">
    <property type="component" value="Unassembled WGS sequence"/>
</dbReference>
<comment type="caution">
    <text evidence="9">The sequence shown here is derived from an EMBL/GenBank/DDBJ whole genome shotgun (WGS) entry which is preliminary data.</text>
</comment>
<comment type="subcellular location">
    <subcellularLocation>
        <location evidence="1">Cell inner membrane</location>
    </subcellularLocation>
</comment>